<dbReference type="EMBL" id="AAXW01000115">
    <property type="protein sequence ID" value="EAZ88031.1"/>
    <property type="molecule type" value="Genomic_DNA"/>
</dbReference>
<dbReference type="InterPro" id="IPR013410">
    <property type="entry name" value="CRISPR-assoc_RAMP_Cmr4"/>
</dbReference>
<dbReference type="PANTHER" id="PTHR36700:SF1">
    <property type="entry name" value="CRISPR SYSTEM CMR SUBUNIT CMR4"/>
    <property type="match status" value="1"/>
</dbReference>
<dbReference type="Proteomes" id="UP000003781">
    <property type="component" value="Unassembled WGS sequence"/>
</dbReference>
<evidence type="ECO:0000256" key="1">
    <source>
        <dbReference type="ARBA" id="ARBA00023118"/>
    </source>
</evidence>
<dbReference type="OrthoDB" id="507666at2"/>
<gene>
    <name evidence="3" type="ORF">CY0110_30950</name>
</gene>
<organism evidence="3 4">
    <name type="scientific">Crocosphaera chwakensis CCY0110</name>
    <dbReference type="NCBI Taxonomy" id="391612"/>
    <lineage>
        <taxon>Bacteria</taxon>
        <taxon>Bacillati</taxon>
        <taxon>Cyanobacteriota</taxon>
        <taxon>Cyanophyceae</taxon>
        <taxon>Oscillatoriophycideae</taxon>
        <taxon>Chroococcales</taxon>
        <taxon>Aphanothecaceae</taxon>
        <taxon>Crocosphaera</taxon>
        <taxon>Crocosphaera chwakensis</taxon>
    </lineage>
</organism>
<protein>
    <recommendedName>
        <fullName evidence="2">CRISPR type III-associated protein domain-containing protein</fullName>
    </recommendedName>
</protein>
<accession>A3IZR3</accession>
<sequence length="293" mass="32841">MKDFRLGYLYSLSPIHCGGEGDLGNILEIAREVHTNFPYLPGSSLRGSIRNEVEILNADAANNLFGKQLDNEGQMGVHQVWFGDARLLWVPMRTMALNGSTDIFTWVSCHSLIRDHAIISQLPFVNFPDYAVGTRAGTYVVADAQISVSKLNEEHQKAIAFLGEFPDSLKNSVKPAWDNNHLVLPDSDFQVLMEHSLWTQVRNKIQEDSNGANQAGSAEVFWTDICLPRDTIFYLPWGYNVLAEHPITFDEHGLLMEVITGLVQVGGQANIGRGWVQSWVSDRTFSFDENKET</sequence>
<dbReference type="GO" id="GO:0051607">
    <property type="term" value="P:defense response to virus"/>
    <property type="evidence" value="ECO:0007669"/>
    <property type="project" value="UniProtKB-KW"/>
</dbReference>
<dbReference type="RefSeq" id="WP_008278877.1">
    <property type="nucleotide sequence ID" value="NZ_AAXW01000115.1"/>
</dbReference>
<dbReference type="Pfam" id="PF03787">
    <property type="entry name" value="RAMPs"/>
    <property type="match status" value="1"/>
</dbReference>
<feature type="domain" description="CRISPR type III-associated protein" evidence="2">
    <location>
        <begin position="9"/>
        <end position="276"/>
    </location>
</feature>
<evidence type="ECO:0000259" key="2">
    <source>
        <dbReference type="Pfam" id="PF03787"/>
    </source>
</evidence>
<dbReference type="PANTHER" id="PTHR36700">
    <property type="entry name" value="CRISPR SYSTEM CMR SUBUNIT CMR4"/>
    <property type="match status" value="1"/>
</dbReference>
<name>A3IZR3_9CHRO</name>
<reference evidence="3 4" key="1">
    <citation type="submission" date="2007-03" db="EMBL/GenBank/DDBJ databases">
        <authorList>
            <person name="Stal L."/>
            <person name="Ferriera S."/>
            <person name="Johnson J."/>
            <person name="Kravitz S."/>
            <person name="Beeson K."/>
            <person name="Sutton G."/>
            <person name="Rogers Y.-H."/>
            <person name="Friedman R."/>
            <person name="Frazier M."/>
            <person name="Venter J.C."/>
        </authorList>
    </citation>
    <scope>NUCLEOTIDE SEQUENCE [LARGE SCALE GENOMIC DNA]</scope>
    <source>
        <strain evidence="3 4">CCY0110</strain>
    </source>
</reference>
<dbReference type="eggNOG" id="COG1336">
    <property type="taxonomic scope" value="Bacteria"/>
</dbReference>
<dbReference type="AlphaFoldDB" id="A3IZR3"/>
<dbReference type="InterPro" id="IPR005537">
    <property type="entry name" value="RAMP_III_fam"/>
</dbReference>
<evidence type="ECO:0000313" key="3">
    <source>
        <dbReference type="EMBL" id="EAZ88031.1"/>
    </source>
</evidence>
<keyword evidence="1" id="KW-0051">Antiviral defense</keyword>
<comment type="caution">
    <text evidence="3">The sequence shown here is derived from an EMBL/GenBank/DDBJ whole genome shotgun (WGS) entry which is preliminary data.</text>
</comment>
<proteinExistence type="predicted"/>
<keyword evidence="4" id="KW-1185">Reference proteome</keyword>
<evidence type="ECO:0000313" key="4">
    <source>
        <dbReference type="Proteomes" id="UP000003781"/>
    </source>
</evidence>